<accession>A0A251WX59</accession>
<sequence>MTRGEVEEEIRQKLDMLRVPQPEFRLPIEFQNDNLPFVEGDGPYFKWLRRIDGKTNDERVVEGPELVFLTMEHLTMAMARQVEKQTRTRKKAGLLTRLRAKGEYGAGLDNYSRKTWMDAHVRLMSAIHEGWGTRVRLKYDMMLKKFPLTKDERADARMVDLTQFGID</sequence>
<reference evidence="1 2" key="1">
    <citation type="submission" date="2016-12" db="EMBL/GenBank/DDBJ databases">
        <title>The draft genome sequence of HSLHS2.</title>
        <authorList>
            <person name="Hu D."/>
            <person name="Wang L."/>
            <person name="Shao Z."/>
        </authorList>
    </citation>
    <scope>NUCLEOTIDE SEQUENCE [LARGE SCALE GENOMIC DNA]</scope>
    <source>
        <strain evidence="1">MCCC 1A06712</strain>
    </source>
</reference>
<keyword evidence="2" id="KW-1185">Reference proteome</keyword>
<comment type="caution">
    <text evidence="1">The sequence shown here is derived from an EMBL/GenBank/DDBJ whole genome shotgun (WGS) entry which is preliminary data.</text>
</comment>
<dbReference type="RefSeq" id="WP_133064532.1">
    <property type="nucleotide sequence ID" value="NZ_MSPP01000004.1"/>
</dbReference>
<evidence type="ECO:0000313" key="1">
    <source>
        <dbReference type="EMBL" id="OUD08708.1"/>
    </source>
</evidence>
<protein>
    <submittedName>
        <fullName evidence="1">Uncharacterized protein</fullName>
    </submittedName>
</protein>
<organism evidence="1 2">
    <name type="scientific">Marivivens niveibacter</name>
    <dbReference type="NCBI Taxonomy" id="1930667"/>
    <lineage>
        <taxon>Bacteria</taxon>
        <taxon>Pseudomonadati</taxon>
        <taxon>Pseudomonadota</taxon>
        <taxon>Alphaproteobacteria</taxon>
        <taxon>Rhodobacterales</taxon>
        <taxon>Paracoccaceae</taxon>
        <taxon>Marivivens group</taxon>
        <taxon>Marivivens</taxon>
    </lineage>
</organism>
<name>A0A251WX59_9RHOB</name>
<proteinExistence type="predicted"/>
<evidence type="ECO:0000313" key="2">
    <source>
        <dbReference type="Proteomes" id="UP000194664"/>
    </source>
</evidence>
<dbReference type="EMBL" id="MSPP01000004">
    <property type="protein sequence ID" value="OUD08708.1"/>
    <property type="molecule type" value="Genomic_DNA"/>
</dbReference>
<dbReference type="AlphaFoldDB" id="A0A251WX59"/>
<dbReference type="OrthoDB" id="7650763at2"/>
<gene>
    <name evidence="1" type="ORF">BVC71_12325</name>
</gene>
<dbReference type="Proteomes" id="UP000194664">
    <property type="component" value="Unassembled WGS sequence"/>
</dbReference>